<feature type="transmembrane region" description="Helical" evidence="5">
    <location>
        <begin position="29"/>
        <end position="48"/>
    </location>
</feature>
<dbReference type="AlphaFoldDB" id="A0A1T0AX99"/>
<dbReference type="PANTHER" id="PTHR10846:SF8">
    <property type="entry name" value="INNER MEMBRANE PROTEIN YRBG"/>
    <property type="match status" value="1"/>
</dbReference>
<dbReference type="Gene3D" id="1.20.1420.30">
    <property type="entry name" value="NCX, central ion-binding region"/>
    <property type="match status" value="2"/>
</dbReference>
<evidence type="ECO:0000256" key="1">
    <source>
        <dbReference type="ARBA" id="ARBA00004141"/>
    </source>
</evidence>
<dbReference type="STRING" id="123822.B0188_09820"/>
<dbReference type="GO" id="GO:0008273">
    <property type="term" value="F:calcium, potassium:sodium antiporter activity"/>
    <property type="evidence" value="ECO:0007669"/>
    <property type="project" value="TreeGrafter"/>
</dbReference>
<dbReference type="GO" id="GO:0005262">
    <property type="term" value="F:calcium channel activity"/>
    <property type="evidence" value="ECO:0007669"/>
    <property type="project" value="TreeGrafter"/>
</dbReference>
<dbReference type="Pfam" id="PF01699">
    <property type="entry name" value="Na_Ca_ex"/>
    <property type="match status" value="2"/>
</dbReference>
<evidence type="ECO:0000256" key="3">
    <source>
        <dbReference type="ARBA" id="ARBA00022989"/>
    </source>
</evidence>
<dbReference type="Proteomes" id="UP000190023">
    <property type="component" value="Unassembled WGS sequence"/>
</dbReference>
<dbReference type="GO" id="GO:0006874">
    <property type="term" value="P:intracellular calcium ion homeostasis"/>
    <property type="evidence" value="ECO:0007669"/>
    <property type="project" value="TreeGrafter"/>
</dbReference>
<dbReference type="GO" id="GO:0005886">
    <property type="term" value="C:plasma membrane"/>
    <property type="evidence" value="ECO:0007669"/>
    <property type="project" value="TreeGrafter"/>
</dbReference>
<sequence length="326" mass="34623">MLLEALLAIVVGLVVLVWSADRFVDGAASLARHLGMSSLLIGILVIGFGTSMPEMVVSGLSALNGSSGIALGNAYGSNITNIALILGLTALISPLGVNKTVITKELPVLIIVTALSCWLLWDTTISREESVVLLVVFILYVIATIRESRKQMQQMKGNTLNTGDELMDSQLMPIKKAIFWLILGLLLLMASSQLLVWGAIQVAQYFGVSDLVIGLTVVAVGTSLPEVAASIAAARKSEVDLAIGNIIGSNLYNTLAVVGLAGVIHPIQVEEAVLSRDMLVMSALTLGIFIFSLKAFLMKGRIGRLAGGSLFFSYVVYTIFLIKTAM</sequence>
<dbReference type="PANTHER" id="PTHR10846">
    <property type="entry name" value="SODIUM/POTASSIUM/CALCIUM EXCHANGER"/>
    <property type="match status" value="1"/>
</dbReference>
<proteinExistence type="predicted"/>
<feature type="transmembrane region" description="Helical" evidence="5">
    <location>
        <begin position="212"/>
        <end position="234"/>
    </location>
</feature>
<keyword evidence="8" id="KW-1185">Reference proteome</keyword>
<dbReference type="Gene3D" id="6.10.280.80">
    <property type="entry name" value="NCX, peripheral helical region"/>
    <property type="match status" value="1"/>
</dbReference>
<dbReference type="InterPro" id="IPR044880">
    <property type="entry name" value="NCX_ion-bd_dom_sf"/>
</dbReference>
<feature type="transmembrane region" description="Helical" evidence="5">
    <location>
        <begin position="177"/>
        <end position="200"/>
    </location>
</feature>
<keyword evidence="3 5" id="KW-1133">Transmembrane helix</keyword>
<dbReference type="InterPro" id="IPR004837">
    <property type="entry name" value="NaCa_Exmemb"/>
</dbReference>
<keyword evidence="2 5" id="KW-0812">Transmembrane</keyword>
<reference evidence="7 8" key="1">
    <citation type="submission" date="2017-02" db="EMBL/GenBank/DDBJ databases">
        <title>Draft genome sequence of Haemophilus felis CCUG 31170 type strain.</title>
        <authorList>
            <person name="Engstrom-Jakobsson H."/>
            <person name="Salva-Serra F."/>
            <person name="Thorell K."/>
            <person name="Gonzales-Siles L."/>
            <person name="Karlsson R."/>
            <person name="Boulund F."/>
            <person name="Engstrand L."/>
            <person name="Kristiansson E."/>
            <person name="Moore E."/>
        </authorList>
    </citation>
    <scope>NUCLEOTIDE SEQUENCE [LARGE SCALE GENOMIC DNA]</scope>
    <source>
        <strain evidence="7 8">CCUG 31170</strain>
    </source>
</reference>
<evidence type="ECO:0000256" key="4">
    <source>
        <dbReference type="ARBA" id="ARBA00023136"/>
    </source>
</evidence>
<keyword evidence="4 5" id="KW-0472">Membrane</keyword>
<gene>
    <name evidence="7" type="ORF">B0188_09820</name>
</gene>
<feature type="transmembrane region" description="Helical" evidence="5">
    <location>
        <begin position="79"/>
        <end position="97"/>
    </location>
</feature>
<accession>A0A1T0AX99</accession>
<feature type="transmembrane region" description="Helical" evidence="5">
    <location>
        <begin position="246"/>
        <end position="267"/>
    </location>
</feature>
<protein>
    <submittedName>
        <fullName evidence="7">Calcium/sodium antiporter</fullName>
    </submittedName>
</protein>
<evidence type="ECO:0000313" key="7">
    <source>
        <dbReference type="EMBL" id="OOS01361.1"/>
    </source>
</evidence>
<organism evidence="7 8">
    <name type="scientific">[Haemophilus] felis</name>
    <dbReference type="NCBI Taxonomy" id="123822"/>
    <lineage>
        <taxon>Bacteria</taxon>
        <taxon>Pseudomonadati</taxon>
        <taxon>Pseudomonadota</taxon>
        <taxon>Gammaproteobacteria</taxon>
        <taxon>Pasteurellales</taxon>
        <taxon>Pasteurellaceae</taxon>
    </lineage>
</organism>
<feature type="domain" description="Sodium/calcium exchanger membrane region" evidence="6">
    <location>
        <begin position="6"/>
        <end position="145"/>
    </location>
</feature>
<dbReference type="EMBL" id="MUYB01000046">
    <property type="protein sequence ID" value="OOS01361.1"/>
    <property type="molecule type" value="Genomic_DNA"/>
</dbReference>
<comment type="subcellular location">
    <subcellularLocation>
        <location evidence="1">Membrane</location>
        <topology evidence="1">Multi-pass membrane protein</topology>
    </subcellularLocation>
</comment>
<feature type="transmembrane region" description="Helical" evidence="5">
    <location>
        <begin position="279"/>
        <end position="297"/>
    </location>
</feature>
<dbReference type="OrthoDB" id="9794225at2"/>
<feature type="transmembrane region" description="Helical" evidence="5">
    <location>
        <begin position="304"/>
        <end position="322"/>
    </location>
</feature>
<dbReference type="InterPro" id="IPR004481">
    <property type="entry name" value="K/Na/Ca-exchanger"/>
</dbReference>
<feature type="transmembrane region" description="Helical" evidence="5">
    <location>
        <begin position="106"/>
        <end position="124"/>
    </location>
</feature>
<name>A0A1T0AX99_9PAST</name>
<evidence type="ECO:0000256" key="5">
    <source>
        <dbReference type="SAM" id="Phobius"/>
    </source>
</evidence>
<comment type="caution">
    <text evidence="7">The sequence shown here is derived from an EMBL/GenBank/DDBJ whole genome shotgun (WGS) entry which is preliminary data.</text>
</comment>
<feature type="transmembrane region" description="Helical" evidence="5">
    <location>
        <begin position="130"/>
        <end position="146"/>
    </location>
</feature>
<feature type="domain" description="Sodium/calcium exchanger membrane region" evidence="6">
    <location>
        <begin position="177"/>
        <end position="322"/>
    </location>
</feature>
<evidence type="ECO:0000313" key="8">
    <source>
        <dbReference type="Proteomes" id="UP000190023"/>
    </source>
</evidence>
<evidence type="ECO:0000256" key="2">
    <source>
        <dbReference type="ARBA" id="ARBA00022692"/>
    </source>
</evidence>
<dbReference type="NCBIfam" id="TIGR00367">
    <property type="entry name" value="calcium/sodium antiporter"/>
    <property type="match status" value="1"/>
</dbReference>
<evidence type="ECO:0000259" key="6">
    <source>
        <dbReference type="Pfam" id="PF01699"/>
    </source>
</evidence>
<dbReference type="PRINTS" id="PR00173">
    <property type="entry name" value="EDTRNSPORT"/>
</dbReference>